<evidence type="ECO:0000313" key="2">
    <source>
        <dbReference type="EMBL" id="BAR54271.1"/>
    </source>
</evidence>
<dbReference type="AlphaFoldDB" id="A0A0E4BK83"/>
<gene>
    <name evidence="2" type="ORF">NK6_1086</name>
</gene>
<reference evidence="2 3" key="1">
    <citation type="submission" date="2014-11" db="EMBL/GenBank/DDBJ databases">
        <title>Symbiosis island explosion on the genome of extra-slow-growing strains of soybean bradyrhizobia with massive insertion sequences.</title>
        <authorList>
            <person name="Iida T."/>
            <person name="Minamisawa K."/>
        </authorList>
    </citation>
    <scope>NUCLEOTIDE SEQUENCE [LARGE SCALE GENOMIC DNA]</scope>
    <source>
        <strain evidence="2 3">NK6</strain>
    </source>
</reference>
<proteinExistence type="predicted"/>
<accession>A0A0E4BK83</accession>
<organism evidence="2 3">
    <name type="scientific">Bradyrhizobium diazoefficiens</name>
    <dbReference type="NCBI Taxonomy" id="1355477"/>
    <lineage>
        <taxon>Bacteria</taxon>
        <taxon>Pseudomonadati</taxon>
        <taxon>Pseudomonadota</taxon>
        <taxon>Alphaproteobacteria</taxon>
        <taxon>Hyphomicrobiales</taxon>
        <taxon>Nitrobacteraceae</taxon>
        <taxon>Bradyrhizobium</taxon>
    </lineage>
</organism>
<evidence type="ECO:0000256" key="1">
    <source>
        <dbReference type="SAM" id="MobiDB-lite"/>
    </source>
</evidence>
<dbReference type="EMBL" id="AP014685">
    <property type="protein sequence ID" value="BAR54271.1"/>
    <property type="molecule type" value="Genomic_DNA"/>
</dbReference>
<feature type="region of interest" description="Disordered" evidence="1">
    <location>
        <begin position="1"/>
        <end position="26"/>
    </location>
</feature>
<feature type="compositionally biased region" description="Polar residues" evidence="1">
    <location>
        <begin position="1"/>
        <end position="14"/>
    </location>
</feature>
<sequence>MRRSNDISLESTGSCPRGTRREAIADSPAIWKTAPAATPMSIWVGPIAEHPHTIAREAAVAMTPHYRRSPL</sequence>
<evidence type="ECO:0000313" key="3">
    <source>
        <dbReference type="Proteomes" id="UP000063308"/>
    </source>
</evidence>
<name>A0A0E4BK83_9BRAD</name>
<dbReference type="Proteomes" id="UP000063308">
    <property type="component" value="Chromosome"/>
</dbReference>
<protein>
    <submittedName>
        <fullName evidence="2">Uncharacterized protein</fullName>
    </submittedName>
</protein>